<evidence type="ECO:0000313" key="8">
    <source>
        <dbReference type="EMBL" id="OWP06451.1"/>
    </source>
</evidence>
<feature type="transmembrane region" description="Helical" evidence="6">
    <location>
        <begin position="187"/>
        <end position="206"/>
    </location>
</feature>
<dbReference type="Gene3D" id="1.20.1250.20">
    <property type="entry name" value="MFS general substrate transporter like domains"/>
    <property type="match status" value="1"/>
</dbReference>
<keyword evidence="4 6" id="KW-0472">Membrane</keyword>
<evidence type="ECO:0000256" key="2">
    <source>
        <dbReference type="ARBA" id="ARBA00022692"/>
    </source>
</evidence>
<dbReference type="PANTHER" id="PTHR23502">
    <property type="entry name" value="MAJOR FACILITATOR SUPERFAMILY"/>
    <property type="match status" value="1"/>
</dbReference>
<feature type="compositionally biased region" description="Basic and acidic residues" evidence="5">
    <location>
        <begin position="50"/>
        <end position="109"/>
    </location>
</feature>
<feature type="transmembrane region" description="Helical" evidence="6">
    <location>
        <begin position="303"/>
        <end position="323"/>
    </location>
</feature>
<feature type="region of interest" description="Disordered" evidence="5">
    <location>
        <begin position="617"/>
        <end position="643"/>
    </location>
</feature>
<comment type="caution">
    <text evidence="8">The sequence shown here is derived from an EMBL/GenBank/DDBJ whole genome shotgun (WGS) entry which is preliminary data.</text>
</comment>
<dbReference type="PANTHER" id="PTHR23502:SF60">
    <property type="entry name" value="MAJOR FACILITATOR SUPERFAMILY (MFS) PROFILE DOMAIN-CONTAINING PROTEIN-RELATED"/>
    <property type="match status" value="1"/>
</dbReference>
<dbReference type="EMBL" id="MZNU01000046">
    <property type="protein sequence ID" value="OWP06451.1"/>
    <property type="molecule type" value="Genomic_DNA"/>
</dbReference>
<evidence type="ECO:0000313" key="9">
    <source>
        <dbReference type="Proteomes" id="UP000242519"/>
    </source>
</evidence>
<feature type="transmembrane region" description="Helical" evidence="6">
    <location>
        <begin position="519"/>
        <end position="540"/>
    </location>
</feature>
<dbReference type="Proteomes" id="UP000242519">
    <property type="component" value="Unassembled WGS sequence"/>
</dbReference>
<feature type="transmembrane region" description="Helical" evidence="6">
    <location>
        <begin position="373"/>
        <end position="397"/>
    </location>
</feature>
<feature type="transmembrane region" description="Helical" evidence="6">
    <location>
        <begin position="552"/>
        <end position="573"/>
    </location>
</feature>
<reference evidence="8 9" key="1">
    <citation type="submission" date="2017-04" db="EMBL/GenBank/DDBJ databases">
        <title>Draft genome sequence of Marssonina coronaria NL1: causal agent of apple blotch.</title>
        <authorList>
            <person name="Cheng Q."/>
        </authorList>
    </citation>
    <scope>NUCLEOTIDE SEQUENCE [LARGE SCALE GENOMIC DNA]</scope>
    <source>
        <strain evidence="8 9">NL1</strain>
    </source>
</reference>
<evidence type="ECO:0000256" key="1">
    <source>
        <dbReference type="ARBA" id="ARBA00004141"/>
    </source>
</evidence>
<dbReference type="STRING" id="503106.A0A218ZED3"/>
<evidence type="ECO:0000256" key="3">
    <source>
        <dbReference type="ARBA" id="ARBA00022989"/>
    </source>
</evidence>
<dbReference type="FunFam" id="1.20.1250.20:FF:000011">
    <property type="entry name" value="MFS multidrug transporter, putative"/>
    <property type="match status" value="1"/>
</dbReference>
<dbReference type="CDD" id="cd17323">
    <property type="entry name" value="MFS_Tpo1_MDR_like"/>
    <property type="match status" value="1"/>
</dbReference>
<keyword evidence="2 6" id="KW-0812">Transmembrane</keyword>
<dbReference type="OrthoDB" id="6770063at2759"/>
<feature type="transmembrane region" description="Helical" evidence="6">
    <location>
        <begin position="417"/>
        <end position="437"/>
    </location>
</feature>
<feature type="transmembrane region" description="Helical" evidence="6">
    <location>
        <begin position="213"/>
        <end position="234"/>
    </location>
</feature>
<dbReference type="GO" id="GO:0016020">
    <property type="term" value="C:membrane"/>
    <property type="evidence" value="ECO:0007669"/>
    <property type="project" value="UniProtKB-SubCell"/>
</dbReference>
<feature type="transmembrane region" description="Helical" evidence="6">
    <location>
        <begin position="484"/>
        <end position="507"/>
    </location>
</feature>
<evidence type="ECO:0000259" key="7">
    <source>
        <dbReference type="PROSITE" id="PS50850"/>
    </source>
</evidence>
<dbReference type="InterPro" id="IPR036259">
    <property type="entry name" value="MFS_trans_sf"/>
</dbReference>
<name>A0A218ZED3_9HELO</name>
<evidence type="ECO:0000256" key="6">
    <source>
        <dbReference type="SAM" id="Phobius"/>
    </source>
</evidence>
<comment type="subcellular location">
    <subcellularLocation>
        <location evidence="1">Membrane</location>
        <topology evidence="1">Multi-pass membrane protein</topology>
    </subcellularLocation>
</comment>
<feature type="transmembrane region" description="Helical" evidence="6">
    <location>
        <begin position="457"/>
        <end position="478"/>
    </location>
</feature>
<feature type="domain" description="Major facilitator superfamily (MFS) profile" evidence="7">
    <location>
        <begin position="148"/>
        <end position="581"/>
    </location>
</feature>
<protein>
    <submittedName>
        <fullName evidence="8">MFS multidrug transporter</fullName>
    </submittedName>
</protein>
<dbReference type="InterPro" id="IPR020846">
    <property type="entry name" value="MFS_dom"/>
</dbReference>
<organism evidence="8 9">
    <name type="scientific">Diplocarpon coronariae</name>
    <dbReference type="NCBI Taxonomy" id="2795749"/>
    <lineage>
        <taxon>Eukaryota</taxon>
        <taxon>Fungi</taxon>
        <taxon>Dikarya</taxon>
        <taxon>Ascomycota</taxon>
        <taxon>Pezizomycotina</taxon>
        <taxon>Leotiomycetes</taxon>
        <taxon>Helotiales</taxon>
        <taxon>Drepanopezizaceae</taxon>
        <taxon>Diplocarpon</taxon>
    </lineage>
</organism>
<dbReference type="AlphaFoldDB" id="A0A218ZED3"/>
<feature type="transmembrane region" description="Helical" evidence="6">
    <location>
        <begin position="240"/>
        <end position="262"/>
    </location>
</feature>
<feature type="compositionally biased region" description="Low complexity" evidence="5">
    <location>
        <begin position="16"/>
        <end position="27"/>
    </location>
</feature>
<evidence type="ECO:0000256" key="5">
    <source>
        <dbReference type="SAM" id="MobiDB-lite"/>
    </source>
</evidence>
<keyword evidence="9" id="KW-1185">Reference proteome</keyword>
<dbReference type="InterPro" id="IPR011701">
    <property type="entry name" value="MFS"/>
</dbReference>
<evidence type="ECO:0000256" key="4">
    <source>
        <dbReference type="ARBA" id="ARBA00023136"/>
    </source>
</evidence>
<sequence length="716" mass="78812">MADSEEAPTWSRKNPSGASSRRSGASRTSLHRMPSAGAYLDDQTQYYGQDNHEKAEEVLEDDRSSGDSDLTEKDPETKVERDTDIVPEVRHGLGNQRDVEAGPRLETSKSTRSVRSARSARDPNLVSWDGPDDKRNPKNWSYRRKWAATLIVSSFTFISPVSSTMIAPAVNAISAEFNIINEVEKNLTLSVFVLAYAVGPLICGPLSEMYGRVIVLQLGNLLYLFFNLGCGLARTKEQLVAFRFLSGLGGSAPLAIGGGVLSDLFTAEERGKAISVYSLAPLLGPAIGPVAGGFITQNTTWRWVFYATTIADGLIQLMGFFFLQETYPPVLLDRKKKAMMRETGNEALHTEFDSPDRQIGKTLRVSLLRPFKLLFTQIIVQVLALYMAYLYGIMYLVMSTFPGLWEDEYHESVGIGGLNYISLGVGFFVGTQVAAPCQDRIYKALKKRNNGIGKPEFRVPLMIPGALLVPIGLFWYGWSAQAHMHWIMPNIGAAIFSAGTIVGFQCIQTYTVDAYTRYAASAIGAATVLRSLAGFGMPLFAPYMYAALDFGWGNSLLAFVGIALGWPAPILLWKYAAAPDPRALAHLETRVKAAGCVETSPRWDCHGARFGYFATSRQQRKQQHVASSTREPARHGSRGLADGDVAPVHRLPVRLRAVPISARLRWRREDVRRKVLRVPAHVSTSGPSLLSTASSSPQTELAVVCAKRSRDVFDQR</sequence>
<dbReference type="Pfam" id="PF07690">
    <property type="entry name" value="MFS_1"/>
    <property type="match status" value="1"/>
</dbReference>
<keyword evidence="3 6" id="KW-1133">Transmembrane helix</keyword>
<feature type="transmembrane region" description="Helical" evidence="6">
    <location>
        <begin position="274"/>
        <end position="297"/>
    </location>
</feature>
<dbReference type="GO" id="GO:0022857">
    <property type="term" value="F:transmembrane transporter activity"/>
    <property type="evidence" value="ECO:0007669"/>
    <property type="project" value="InterPro"/>
</dbReference>
<feature type="transmembrane region" description="Helical" evidence="6">
    <location>
        <begin position="146"/>
        <end position="167"/>
    </location>
</feature>
<gene>
    <name evidence="8" type="ORF">B2J93_9224</name>
</gene>
<feature type="region of interest" description="Disordered" evidence="5">
    <location>
        <begin position="1"/>
        <end position="133"/>
    </location>
</feature>
<accession>A0A218ZED3</accession>
<dbReference type="InParanoid" id="A0A218ZED3"/>
<proteinExistence type="predicted"/>
<dbReference type="PROSITE" id="PS50850">
    <property type="entry name" value="MFS"/>
    <property type="match status" value="1"/>
</dbReference>
<dbReference type="SUPFAM" id="SSF103473">
    <property type="entry name" value="MFS general substrate transporter"/>
    <property type="match status" value="1"/>
</dbReference>